<dbReference type="InterPro" id="IPR036206">
    <property type="entry name" value="ThiamineP_synth_sf"/>
</dbReference>
<evidence type="ECO:0000313" key="2">
    <source>
        <dbReference type="EMBL" id="SVC50033.1"/>
    </source>
</evidence>
<dbReference type="InterPro" id="IPR013785">
    <property type="entry name" value="Aldolase_TIM"/>
</dbReference>
<organism evidence="2">
    <name type="scientific">marine metagenome</name>
    <dbReference type="NCBI Taxonomy" id="408172"/>
    <lineage>
        <taxon>unclassified sequences</taxon>
        <taxon>metagenomes</taxon>
        <taxon>ecological metagenomes</taxon>
    </lineage>
</organism>
<gene>
    <name evidence="2" type="ORF">METZ01_LOCUS302887</name>
</gene>
<reference evidence="2" key="1">
    <citation type="submission" date="2018-05" db="EMBL/GenBank/DDBJ databases">
        <authorList>
            <person name="Lanie J.A."/>
            <person name="Ng W.-L."/>
            <person name="Kazmierczak K.M."/>
            <person name="Andrzejewski T.M."/>
            <person name="Davidsen T.M."/>
            <person name="Wayne K.J."/>
            <person name="Tettelin H."/>
            <person name="Glass J.I."/>
            <person name="Rusch D."/>
            <person name="Podicherti R."/>
            <person name="Tsui H.-C.T."/>
            <person name="Winkler M.E."/>
        </authorList>
    </citation>
    <scope>NUCLEOTIDE SEQUENCE</scope>
</reference>
<protein>
    <recommendedName>
        <fullName evidence="1">Thiamine phosphate synthase/TenI domain-containing protein</fullName>
    </recommendedName>
</protein>
<feature type="domain" description="Thiamine phosphate synthase/TenI" evidence="1">
    <location>
        <begin position="1"/>
        <end position="110"/>
    </location>
</feature>
<accession>A0A382MM22</accession>
<dbReference type="CDD" id="cd00564">
    <property type="entry name" value="TMP_TenI"/>
    <property type="match status" value="1"/>
</dbReference>
<dbReference type="InterPro" id="IPR022998">
    <property type="entry name" value="ThiamineP_synth_TenI"/>
</dbReference>
<dbReference type="AlphaFoldDB" id="A0A382MM22"/>
<dbReference type="EMBL" id="UINC01094633">
    <property type="protein sequence ID" value="SVC50033.1"/>
    <property type="molecule type" value="Genomic_DNA"/>
</dbReference>
<feature type="non-terminal residue" evidence="2">
    <location>
        <position position="1"/>
    </location>
</feature>
<proteinExistence type="predicted"/>
<dbReference type="Gene3D" id="3.20.20.70">
    <property type="entry name" value="Aldolase class I"/>
    <property type="match status" value="1"/>
</dbReference>
<dbReference type="GO" id="GO:0009228">
    <property type="term" value="P:thiamine biosynthetic process"/>
    <property type="evidence" value="ECO:0007669"/>
    <property type="project" value="UniProtKB-KW"/>
</dbReference>
<sequence>VKLALKLNLDGVYLPSFNKSYKINNYLKKTNFIIIGSAHNLHEVKIKEKQGVDAVFLASLFNKKRTYLGIERYKILKNQTKLKTIALGGLNQNNIKKLKLLNVFGFAAISFFKEVKKNGPYTNKGRLNFLV</sequence>
<dbReference type="Pfam" id="PF02581">
    <property type="entry name" value="TMP-TENI"/>
    <property type="match status" value="1"/>
</dbReference>
<name>A0A382MM22_9ZZZZ</name>
<evidence type="ECO:0000259" key="1">
    <source>
        <dbReference type="Pfam" id="PF02581"/>
    </source>
</evidence>
<dbReference type="SUPFAM" id="SSF51391">
    <property type="entry name" value="Thiamin phosphate synthase"/>
    <property type="match status" value="1"/>
</dbReference>